<dbReference type="EMBL" id="VSSQ01001083">
    <property type="protein sequence ID" value="MPM04928.1"/>
    <property type="molecule type" value="Genomic_DNA"/>
</dbReference>
<reference evidence="1" key="1">
    <citation type="submission" date="2019-08" db="EMBL/GenBank/DDBJ databases">
        <authorList>
            <person name="Kucharzyk K."/>
            <person name="Murdoch R.W."/>
            <person name="Higgins S."/>
            <person name="Loffler F."/>
        </authorList>
    </citation>
    <scope>NUCLEOTIDE SEQUENCE</scope>
</reference>
<organism evidence="1">
    <name type="scientific">bioreactor metagenome</name>
    <dbReference type="NCBI Taxonomy" id="1076179"/>
    <lineage>
        <taxon>unclassified sequences</taxon>
        <taxon>metagenomes</taxon>
        <taxon>ecological metagenomes</taxon>
    </lineage>
</organism>
<sequence length="1223" mass="123182">MDVVQQDAVGAIDDHREAGAGIGAEVVVHQIGEAGDRGDPGQHDPLGIVGAEVLDDVMAEAVGEDEVVGAEPAVQRVVAGPAQERVVAGAAAQGVTAETAIETVVTIAAIEQITAEVANQAVIAIVAEDAVIAVTALKPVRAGAGAATERVIAGAAIDQVVSIAAIEVVVAVTTVERVEPAAAGESVVARPAKQAVVAVAAVEAVRAGAGAAIEAVIALAAEQGVIAVAAIEIVVAVTAVETVVAAAAAQQVIAAAAEQAVVAIAAVETVGASAVAAIELIVAAAAEQGVVAESTVEAVIAIATVETVVAASAAQNIIAAAAEQGVIAAPAVEAVRAVADAARELVGTVAAEQGVIAEPAIEVVGAGLAVEAVVAGTAAQQVVVVAAEQRVVAEPAVERVIAELAIQPVVAGLAEDRVVMGAAVQGIIAGAAIDPVGTAAAIDQIATIGIGVPARDRVGAETADDGVLAVATVEAVIAGAAIDAVVAKPAEQRVIAAVADQRVIAEIAQIVVIRRGADEGVVPVGAHTLDLAAGDDELPHAGDAGVAGAVLEREHRRLVAGGGQLEIGVAEREARPRHGAAESAGAARGVARRPFHVAIAEDDLDIAGATVDQLELEGVLQLGVGPEIAHVVPGDDDRVAPLIEVPEDIARVGHGGPVDEIVAGVDIGPVGGDDRQTAVADLARGVGAQTAAEGDVAVRVHRKGGVGHAADRQPVLEDRGHVDVALGAVVIVIEHIGAVAQEAVVRDRSKVQHRRRRDLGQLHQLVVKLRLLDVPQGVGAVDAAAVVADGEGVVRVCGDRVLRAQAREGRGIGAKPALQDVVAGAADQHVIAAIAGQGVAALVADQQVGLRPARGILDLRAIGDRETAVDAAVGAARIGQHAREEAAGIVIGVDDLGLQVGREMREHRGVLQRRDRGGGVCGDLAAVERRVVEVDHHRIGAVAVADRVGAAAVPDRGIGAADAHRALGKRQRPAARVEQRVGRVARGIGLGAVLLLQRGDVERHHRDRMAIGIGIGGAGVGHHRVALVVERRADAGRGGALERVVDPEPVTDLVDQGPVRIFPAAKLGRRSHVVEIAGEGAEAPVIACRAGRALREHAEPFEPGIGRVRRVRGDQHDVGGGRGGGAVGHPAEIGGDHAVDHLEGADGQRGIGVGRVRHRPVDEVFIVIGAKFAVEVDVRAGPEIVLEGPVRPYAVVGDIGQHRLSRCRECAGDGDFCLGLGHG</sequence>
<name>A0A644WN86_9ZZZZ</name>
<protein>
    <submittedName>
        <fullName evidence="1">Uncharacterized protein</fullName>
    </submittedName>
</protein>
<dbReference type="AlphaFoldDB" id="A0A644WN86"/>
<accession>A0A644WN86</accession>
<comment type="caution">
    <text evidence="1">The sequence shown here is derived from an EMBL/GenBank/DDBJ whole genome shotgun (WGS) entry which is preliminary data.</text>
</comment>
<evidence type="ECO:0000313" key="1">
    <source>
        <dbReference type="EMBL" id="MPM04928.1"/>
    </source>
</evidence>
<proteinExistence type="predicted"/>
<gene>
    <name evidence="1" type="ORF">SDC9_51209</name>
</gene>